<sequence>MGYRNKFLIGSMSAAIAASSISPALAAENNSAFADENQFGVYKDFILKAVELDLIKGANKNGNTYFYPNQQLTREHAVLILGRYLGDVDTTGSKQFKDVDQLPKDHELRENALKVRKNGIFSGWKDNLQYKAILTREEMAKILVQAFQLKHVEDSNIKVTDLDKAGKEYQEDITILAENGITVEKVFNPKAKVTRGQFITALIRAVNGGDKKEGNFELTLMHTNDTHAHLDNIAKRITAIKEVRSQSKNTLLLDAGDVFSGTLYFNEYLGQADLEFMNLIGYDVMTFGNHEFDQGTKPLAEFVKNAKFPFVSANADFSKDVNLKDRYHNELATTANDGEIYNSIIKEIDGEKVGIFGLTTAETKDISSPGDVEFKDYIEEAKKAVEQLESQGINKIIALTHIGFDDGGGDNDLTLAKEVEGIDVIVGGHSHTKLAEPVKDITGDEPTIIVQANEYSNFLGTLDVEFDEKGKVIGYAGKLLDLNEKKDDQYVIKDDPEAAEILATKYKPAVDAKKELVVGKTNVELVGGNPAARTMETNLGDFIAEGILEKAKKINPDTMIAFHNGGNVRVSVDAGNITVAKILEILPFGNSLGILNLSGAEIKAALEHSVKDAPKPFGGFLQVAGLKFTYDSSKNAGERVVSIEVKDKNGQFVPLDEKQNYYVATNIFTAKGGDGFSVFEKASAEGRLSEPGFVDWEIFKEYLDSQPNKTIEPKTDGRIIDIAKP</sequence>
<dbReference type="InterPro" id="IPR036907">
    <property type="entry name" value="5'-Nucleotdase_C_sf"/>
</dbReference>
<evidence type="ECO:0000256" key="2">
    <source>
        <dbReference type="RuleBase" id="RU362119"/>
    </source>
</evidence>
<evidence type="ECO:0000313" key="5">
    <source>
        <dbReference type="Proteomes" id="UP001159179"/>
    </source>
</evidence>
<evidence type="ECO:0000259" key="3">
    <source>
        <dbReference type="PROSITE" id="PS51272"/>
    </source>
</evidence>
<dbReference type="GO" id="GO:0046872">
    <property type="term" value="F:metal ion binding"/>
    <property type="evidence" value="ECO:0007669"/>
    <property type="project" value="InterPro"/>
</dbReference>
<dbReference type="GO" id="GO:0009166">
    <property type="term" value="P:nucleotide catabolic process"/>
    <property type="evidence" value="ECO:0007669"/>
    <property type="project" value="InterPro"/>
</dbReference>
<dbReference type="Proteomes" id="UP001159179">
    <property type="component" value="Unassembled WGS sequence"/>
</dbReference>
<dbReference type="PROSITE" id="PS51272">
    <property type="entry name" value="SLH"/>
    <property type="match status" value="2"/>
</dbReference>
<comment type="similarity">
    <text evidence="2">Belongs to the 5'-nucleotidase family.</text>
</comment>
<evidence type="ECO:0000256" key="1">
    <source>
        <dbReference type="ARBA" id="ARBA00022729"/>
    </source>
</evidence>
<keyword evidence="2" id="KW-0378">Hydrolase</keyword>
<dbReference type="PRINTS" id="PR01607">
    <property type="entry name" value="APYRASEFAMLY"/>
</dbReference>
<dbReference type="Gene3D" id="3.60.21.10">
    <property type="match status" value="1"/>
</dbReference>
<dbReference type="SUPFAM" id="SSF55816">
    <property type="entry name" value="5'-nucleotidase (syn. UDP-sugar hydrolase), C-terminal domain"/>
    <property type="match status" value="1"/>
</dbReference>
<dbReference type="EMBL" id="JAROYP010000008">
    <property type="protein sequence ID" value="MDH5162277.1"/>
    <property type="molecule type" value="Genomic_DNA"/>
</dbReference>
<name>A0AAW6SZM9_9BACI</name>
<dbReference type="Pfam" id="PF00395">
    <property type="entry name" value="SLH"/>
    <property type="match status" value="2"/>
</dbReference>
<gene>
    <name evidence="4" type="ORF">P5X88_15180</name>
</gene>
<reference evidence="4" key="1">
    <citation type="submission" date="2023-03" db="EMBL/GenBank/DDBJ databases">
        <title>Bacterial isolates from washroom surfaces on a university campus.</title>
        <authorList>
            <person name="Holman D.B."/>
            <person name="Gzyl K.E."/>
            <person name="Taheri A.E."/>
        </authorList>
    </citation>
    <scope>NUCLEOTIDE SEQUENCE</scope>
    <source>
        <strain evidence="4">RD03</strain>
    </source>
</reference>
<organism evidence="4 5">
    <name type="scientific">Heyndrickxia oleronia</name>
    <dbReference type="NCBI Taxonomy" id="38875"/>
    <lineage>
        <taxon>Bacteria</taxon>
        <taxon>Bacillati</taxon>
        <taxon>Bacillota</taxon>
        <taxon>Bacilli</taxon>
        <taxon>Bacillales</taxon>
        <taxon>Bacillaceae</taxon>
        <taxon>Heyndrickxia</taxon>
    </lineage>
</organism>
<feature type="domain" description="SLH" evidence="3">
    <location>
        <begin position="29"/>
        <end position="95"/>
    </location>
</feature>
<keyword evidence="2" id="KW-0547">Nucleotide-binding</keyword>
<proteinExistence type="inferred from homology"/>
<evidence type="ECO:0000313" key="4">
    <source>
        <dbReference type="EMBL" id="MDH5162277.1"/>
    </source>
</evidence>
<accession>A0AAW6SZM9</accession>
<dbReference type="InterPro" id="IPR008334">
    <property type="entry name" value="5'-Nucleotdase_C"/>
</dbReference>
<dbReference type="GO" id="GO:0016788">
    <property type="term" value="F:hydrolase activity, acting on ester bonds"/>
    <property type="evidence" value="ECO:0007669"/>
    <property type="project" value="InterPro"/>
</dbReference>
<feature type="domain" description="SLH" evidence="3">
    <location>
        <begin position="156"/>
        <end position="216"/>
    </location>
</feature>
<dbReference type="PANTHER" id="PTHR11575:SF24">
    <property type="entry name" value="5'-NUCLEOTIDASE"/>
    <property type="match status" value="1"/>
</dbReference>
<dbReference type="SUPFAM" id="SSF56300">
    <property type="entry name" value="Metallo-dependent phosphatases"/>
    <property type="match status" value="1"/>
</dbReference>
<dbReference type="Pfam" id="PF02872">
    <property type="entry name" value="5_nucleotid_C"/>
    <property type="match status" value="1"/>
</dbReference>
<protein>
    <submittedName>
        <fullName evidence="4">5'-nucleotidase C-terminal domain-containing protein</fullName>
    </submittedName>
</protein>
<dbReference type="InterPro" id="IPR004843">
    <property type="entry name" value="Calcineurin-like_PHP"/>
</dbReference>
<dbReference type="InterPro" id="IPR029052">
    <property type="entry name" value="Metallo-depent_PP-like"/>
</dbReference>
<keyword evidence="1 2" id="KW-0732">Signal</keyword>
<comment type="caution">
    <text evidence="4">The sequence shown here is derived from an EMBL/GenBank/DDBJ whole genome shotgun (WGS) entry which is preliminary data.</text>
</comment>
<dbReference type="GO" id="GO:0000166">
    <property type="term" value="F:nucleotide binding"/>
    <property type="evidence" value="ECO:0007669"/>
    <property type="project" value="UniProtKB-KW"/>
</dbReference>
<dbReference type="Pfam" id="PF00149">
    <property type="entry name" value="Metallophos"/>
    <property type="match status" value="1"/>
</dbReference>
<dbReference type="RefSeq" id="WP_280617242.1">
    <property type="nucleotide sequence ID" value="NZ_JAROYP010000008.1"/>
</dbReference>
<feature type="signal peptide" evidence="2">
    <location>
        <begin position="1"/>
        <end position="26"/>
    </location>
</feature>
<dbReference type="InterPro" id="IPR006146">
    <property type="entry name" value="5'-Nucleotdase_CS"/>
</dbReference>
<dbReference type="Gene3D" id="3.90.780.10">
    <property type="entry name" value="5'-Nucleotidase, C-terminal domain"/>
    <property type="match status" value="1"/>
</dbReference>
<feature type="chain" id="PRO_5043094932" evidence="2">
    <location>
        <begin position="27"/>
        <end position="725"/>
    </location>
</feature>
<dbReference type="InterPro" id="IPR006179">
    <property type="entry name" value="5_nucleotidase/apyrase"/>
</dbReference>
<dbReference type="InterPro" id="IPR001119">
    <property type="entry name" value="SLH_dom"/>
</dbReference>
<dbReference type="AlphaFoldDB" id="A0AAW6SZM9"/>
<dbReference type="PROSITE" id="PS00785">
    <property type="entry name" value="5_NUCLEOTIDASE_1"/>
    <property type="match status" value="1"/>
</dbReference>
<dbReference type="PANTHER" id="PTHR11575">
    <property type="entry name" value="5'-NUCLEOTIDASE-RELATED"/>
    <property type="match status" value="1"/>
</dbReference>